<comment type="similarity">
    <text evidence="2">Belongs to the transposase mutator family.</text>
</comment>
<evidence type="ECO:0000256" key="1">
    <source>
        <dbReference type="ARBA" id="ARBA00002190"/>
    </source>
</evidence>
<keyword evidence="5" id="KW-0233">DNA recombination</keyword>
<dbReference type="InterPro" id="IPR001207">
    <property type="entry name" value="Transposase_mutator"/>
</dbReference>
<evidence type="ECO:0000256" key="2">
    <source>
        <dbReference type="ARBA" id="ARBA00010961"/>
    </source>
</evidence>
<reference evidence="6" key="1">
    <citation type="submission" date="2018-04" db="EMBL/GenBank/DDBJ databases">
        <title>Genomes of the Obligate Erwinia dacicola and Facultative Enterobacter sp. OLF Endosymbionts of the Olive Fruit fly, Bactrocera oleae.</title>
        <authorList>
            <person name="Estes A.M."/>
            <person name="Hearn D.J."/>
            <person name="Agarwal S."/>
            <person name="Pierson E.A."/>
            <person name="Dunning-Hotopp J.C."/>
        </authorList>
    </citation>
    <scope>NUCLEOTIDE SEQUENCE [LARGE SCALE GENOMIC DNA]</scope>
    <source>
        <strain evidence="6">Oroville</strain>
    </source>
</reference>
<proteinExistence type="inferred from homology"/>
<name>A0A328TJY6_9GAMM</name>
<dbReference type="Proteomes" id="UP000244334">
    <property type="component" value="Unassembled WGS sequence"/>
</dbReference>
<keyword evidence="3" id="KW-0815">Transposition</keyword>
<evidence type="ECO:0000256" key="5">
    <source>
        <dbReference type="ARBA" id="ARBA00023172"/>
    </source>
</evidence>
<protein>
    <submittedName>
        <fullName evidence="6">Transposase, Mutator family protein</fullName>
    </submittedName>
</protein>
<dbReference type="GO" id="GO:0006313">
    <property type="term" value="P:DNA transposition"/>
    <property type="evidence" value="ECO:0007669"/>
    <property type="project" value="InterPro"/>
</dbReference>
<dbReference type="GO" id="GO:0004803">
    <property type="term" value="F:transposase activity"/>
    <property type="evidence" value="ECO:0007669"/>
    <property type="project" value="InterPro"/>
</dbReference>
<comment type="function">
    <text evidence="1">Required for the transposition of the insertion element.</text>
</comment>
<evidence type="ECO:0000256" key="3">
    <source>
        <dbReference type="ARBA" id="ARBA00022578"/>
    </source>
</evidence>
<comment type="caution">
    <text evidence="6">The sequence shown here is derived from an EMBL/GenBank/DDBJ whole genome shotgun (WGS) entry which is preliminary data.</text>
</comment>
<keyword evidence="7" id="KW-1185">Reference proteome</keyword>
<dbReference type="EMBL" id="LJAM02000258">
    <property type="protein sequence ID" value="RAP70809.1"/>
    <property type="molecule type" value="Genomic_DNA"/>
</dbReference>
<dbReference type="GO" id="GO:0003677">
    <property type="term" value="F:DNA binding"/>
    <property type="evidence" value="ECO:0007669"/>
    <property type="project" value="UniProtKB-KW"/>
</dbReference>
<organism evidence="6 7">
    <name type="scientific">Candidatus Erwinia dacicola</name>
    <dbReference type="NCBI Taxonomy" id="252393"/>
    <lineage>
        <taxon>Bacteria</taxon>
        <taxon>Pseudomonadati</taxon>
        <taxon>Pseudomonadota</taxon>
        <taxon>Gammaproteobacteria</taxon>
        <taxon>Enterobacterales</taxon>
        <taxon>Erwiniaceae</taxon>
        <taxon>Erwinia</taxon>
    </lineage>
</organism>
<dbReference type="AlphaFoldDB" id="A0A328TJY6"/>
<evidence type="ECO:0000313" key="6">
    <source>
        <dbReference type="EMBL" id="RAP70809.1"/>
    </source>
</evidence>
<evidence type="ECO:0000256" key="4">
    <source>
        <dbReference type="ARBA" id="ARBA00023125"/>
    </source>
</evidence>
<evidence type="ECO:0000313" key="7">
    <source>
        <dbReference type="Proteomes" id="UP000244334"/>
    </source>
</evidence>
<gene>
    <name evidence="6" type="ORF">ACZ87_02386</name>
</gene>
<accession>A0A328TJY6</accession>
<dbReference type="Pfam" id="PF00872">
    <property type="entry name" value="Transposase_mut"/>
    <property type="match status" value="1"/>
</dbReference>
<sequence length="48" mass="5685">MHSTNTLERLNKEVKQRVDVVGIFPNEESIMRLRHCCKDIDELAFRVI</sequence>
<feature type="non-terminal residue" evidence="6">
    <location>
        <position position="48"/>
    </location>
</feature>
<keyword evidence="4" id="KW-0238">DNA-binding</keyword>